<evidence type="ECO:0000313" key="3">
    <source>
        <dbReference type="EMBL" id="PSK37007.1"/>
    </source>
</evidence>
<dbReference type="InterPro" id="IPR008271">
    <property type="entry name" value="Ser/Thr_kinase_AS"/>
</dbReference>
<feature type="region of interest" description="Disordered" evidence="1">
    <location>
        <begin position="1"/>
        <end position="55"/>
    </location>
</feature>
<feature type="domain" description="Protein kinase" evidence="2">
    <location>
        <begin position="91"/>
        <end position="398"/>
    </location>
</feature>
<feature type="compositionally biased region" description="Polar residues" evidence="1">
    <location>
        <begin position="44"/>
        <end position="55"/>
    </location>
</feature>
<evidence type="ECO:0000256" key="1">
    <source>
        <dbReference type="SAM" id="MobiDB-lite"/>
    </source>
</evidence>
<dbReference type="SUPFAM" id="SSF56112">
    <property type="entry name" value="Protein kinase-like (PK-like)"/>
    <property type="match status" value="1"/>
</dbReference>
<dbReference type="GO" id="GO:0005524">
    <property type="term" value="F:ATP binding"/>
    <property type="evidence" value="ECO:0007669"/>
    <property type="project" value="InterPro"/>
</dbReference>
<dbReference type="InterPro" id="IPR011009">
    <property type="entry name" value="Kinase-like_dom_sf"/>
</dbReference>
<dbReference type="Pfam" id="PF00069">
    <property type="entry name" value="Pkinase"/>
    <property type="match status" value="1"/>
</dbReference>
<comment type="caution">
    <text evidence="3">The sequence shown here is derived from an EMBL/GenBank/DDBJ whole genome shotgun (WGS) entry which is preliminary data.</text>
</comment>
<dbReference type="PANTHER" id="PTHR44167:SF30">
    <property type="entry name" value="PHOSPHORYLASE KINASE"/>
    <property type="match status" value="1"/>
</dbReference>
<dbReference type="VEuPathDB" id="FungiDB:C7M61_003432"/>
<dbReference type="GO" id="GO:0005634">
    <property type="term" value="C:nucleus"/>
    <property type="evidence" value="ECO:0007669"/>
    <property type="project" value="TreeGrafter"/>
</dbReference>
<dbReference type="PANTHER" id="PTHR44167">
    <property type="entry name" value="OVARIAN-SPECIFIC SERINE/THREONINE-PROTEIN KINASE LOK-RELATED"/>
    <property type="match status" value="1"/>
</dbReference>
<reference evidence="3 4" key="1">
    <citation type="submission" date="2018-03" db="EMBL/GenBank/DDBJ databases">
        <title>Candida pseudohaemulonii genome assembly and annotation.</title>
        <authorList>
            <person name="Munoz J.F."/>
            <person name="Gade L.G."/>
            <person name="Chow N.A."/>
            <person name="Litvintseva A.P."/>
            <person name="Loparev V.N."/>
            <person name="Cuomo C.A."/>
        </authorList>
    </citation>
    <scope>NUCLEOTIDE SEQUENCE [LARGE SCALE GENOMIC DNA]</scope>
    <source>
        <strain evidence="3 4">B12108</strain>
    </source>
</reference>
<dbReference type="GO" id="GO:0004674">
    <property type="term" value="F:protein serine/threonine kinase activity"/>
    <property type="evidence" value="ECO:0007669"/>
    <property type="project" value="TreeGrafter"/>
</dbReference>
<protein>
    <recommendedName>
        <fullName evidence="2">Protein kinase domain-containing protein</fullName>
    </recommendedName>
</protein>
<dbReference type="AlphaFoldDB" id="A0A2P7YM14"/>
<dbReference type="SMART" id="SM00220">
    <property type="entry name" value="S_TKc"/>
    <property type="match status" value="1"/>
</dbReference>
<dbReference type="Gene3D" id="3.30.200.20">
    <property type="entry name" value="Phosphorylase Kinase, domain 1"/>
    <property type="match status" value="1"/>
</dbReference>
<dbReference type="EMBL" id="PYFQ01000009">
    <property type="protein sequence ID" value="PSK37007.1"/>
    <property type="molecule type" value="Genomic_DNA"/>
</dbReference>
<dbReference type="OrthoDB" id="4062651at2759"/>
<dbReference type="RefSeq" id="XP_024712858.1">
    <property type="nucleotide sequence ID" value="XM_024858771.1"/>
</dbReference>
<dbReference type="Proteomes" id="UP000241107">
    <property type="component" value="Unassembled WGS sequence"/>
</dbReference>
<dbReference type="Gene3D" id="1.10.510.10">
    <property type="entry name" value="Transferase(Phosphotransferase) domain 1"/>
    <property type="match status" value="1"/>
</dbReference>
<dbReference type="GO" id="GO:0044773">
    <property type="term" value="P:mitotic DNA damage checkpoint signaling"/>
    <property type="evidence" value="ECO:0007669"/>
    <property type="project" value="TreeGrafter"/>
</dbReference>
<dbReference type="GeneID" id="36566820"/>
<accession>A0A2P7YM14</accession>
<feature type="compositionally biased region" description="Basic and acidic residues" evidence="1">
    <location>
        <begin position="1"/>
        <end position="11"/>
    </location>
</feature>
<feature type="compositionally biased region" description="Polar residues" evidence="1">
    <location>
        <begin position="14"/>
        <end position="37"/>
    </location>
</feature>
<name>A0A2P7YM14_9ASCO</name>
<proteinExistence type="predicted"/>
<keyword evidence="4" id="KW-1185">Reference proteome</keyword>
<evidence type="ECO:0000259" key="2">
    <source>
        <dbReference type="PROSITE" id="PS50011"/>
    </source>
</evidence>
<organism evidence="3 4">
    <name type="scientific">Candidozyma pseudohaemuli</name>
    <dbReference type="NCBI Taxonomy" id="418784"/>
    <lineage>
        <taxon>Eukaryota</taxon>
        <taxon>Fungi</taxon>
        <taxon>Dikarya</taxon>
        <taxon>Ascomycota</taxon>
        <taxon>Saccharomycotina</taxon>
        <taxon>Pichiomycetes</taxon>
        <taxon>Metschnikowiaceae</taxon>
        <taxon>Candidozyma</taxon>
    </lineage>
</organism>
<dbReference type="PROSITE" id="PS50011">
    <property type="entry name" value="PROTEIN_KINASE_DOM"/>
    <property type="match status" value="1"/>
</dbReference>
<dbReference type="PROSITE" id="PS00108">
    <property type="entry name" value="PROTEIN_KINASE_ST"/>
    <property type="match status" value="1"/>
</dbReference>
<gene>
    <name evidence="3" type="ORF">C7M61_003432</name>
</gene>
<dbReference type="InterPro" id="IPR000719">
    <property type="entry name" value="Prot_kinase_dom"/>
</dbReference>
<sequence>MKKSDRSELKKSSKTLTPKGSPSTAGSSTFRPVSLNNAGEPMTRTRSVSTSAKDTALSRSASSSFNCMDCLSALEPATEPGKLVIGEDYVTLASKPIFDGANGIIFKGSDAKGTVVVVIKTVKFQKTQTSETYRALVLREFDNLRKCTASKLVVDVLDVARSQDSEELSLIIPYYLHGDLLDHLCTFRAKKVEVSLNLRDATFKQMVKAVDFLHRHDIAHRDIKPENFLIDSKGMLKLNDFGYSVDLTKTVEHASLNEISCGTTSFKAPELFRYEREQNEGKELDLLKINFKALDIWALGVVYFQVFLMFVPWSSSNTVSDDKNRTMEKYIQKYPESEKHLVALVDKLNDRSFSDPLNPALSHFKKLHYNARGHILRALHPDPEKRCTTGSLLESKWLTEVYAQTRDLIDLLPK</sequence>
<dbReference type="STRING" id="418784.A0A2P7YM14"/>
<evidence type="ECO:0000313" key="4">
    <source>
        <dbReference type="Proteomes" id="UP000241107"/>
    </source>
</evidence>